<comment type="caution">
    <text evidence="8">The sequence shown here is derived from an EMBL/GenBank/DDBJ whole genome shotgun (WGS) entry which is preliminary data.</text>
</comment>
<keyword evidence="1" id="KW-0808">Transferase</keyword>
<dbReference type="PANTHER" id="PTHR41694">
    <property type="entry name" value="ENDOGENOUS RETROVIRUS GROUP K MEMBER POL PROTEIN"/>
    <property type="match status" value="1"/>
</dbReference>
<feature type="non-terminal residue" evidence="8">
    <location>
        <position position="110"/>
    </location>
</feature>
<keyword evidence="5" id="KW-0378">Hydrolase</keyword>
<evidence type="ECO:0000256" key="5">
    <source>
        <dbReference type="ARBA" id="ARBA00022801"/>
    </source>
</evidence>
<feature type="non-terminal residue" evidence="8">
    <location>
        <position position="1"/>
    </location>
</feature>
<evidence type="ECO:0000313" key="9">
    <source>
        <dbReference type="Proteomes" id="UP000563107"/>
    </source>
</evidence>
<evidence type="ECO:0000256" key="4">
    <source>
        <dbReference type="ARBA" id="ARBA00022759"/>
    </source>
</evidence>
<evidence type="ECO:0000313" key="8">
    <source>
        <dbReference type="EMBL" id="NXT72760.1"/>
    </source>
</evidence>
<dbReference type="InterPro" id="IPR012337">
    <property type="entry name" value="RNaseH-like_sf"/>
</dbReference>
<proteinExistence type="predicted"/>
<evidence type="ECO:0000259" key="7">
    <source>
        <dbReference type="PROSITE" id="PS50879"/>
    </source>
</evidence>
<dbReference type="Gene3D" id="3.30.420.10">
    <property type="entry name" value="Ribonuclease H-like superfamily/Ribonuclease H"/>
    <property type="match status" value="1"/>
</dbReference>
<evidence type="ECO:0000256" key="2">
    <source>
        <dbReference type="ARBA" id="ARBA00022695"/>
    </source>
</evidence>
<dbReference type="GO" id="GO:0003964">
    <property type="term" value="F:RNA-directed DNA polymerase activity"/>
    <property type="evidence" value="ECO:0007669"/>
    <property type="project" value="UniProtKB-KW"/>
</dbReference>
<dbReference type="AlphaFoldDB" id="A0A7L3F0L9"/>
<evidence type="ECO:0000256" key="1">
    <source>
        <dbReference type="ARBA" id="ARBA00022679"/>
    </source>
</evidence>
<dbReference type="SUPFAM" id="SSF53098">
    <property type="entry name" value="Ribonuclease H-like"/>
    <property type="match status" value="1"/>
</dbReference>
<dbReference type="EMBL" id="VZTR01036677">
    <property type="protein sequence ID" value="NXT72760.1"/>
    <property type="molecule type" value="Genomic_DNA"/>
</dbReference>
<keyword evidence="6" id="KW-0695">RNA-directed DNA polymerase</keyword>
<dbReference type="GO" id="GO:0004523">
    <property type="term" value="F:RNA-DNA hybrid ribonuclease activity"/>
    <property type="evidence" value="ECO:0007669"/>
    <property type="project" value="InterPro"/>
</dbReference>
<evidence type="ECO:0000256" key="6">
    <source>
        <dbReference type="ARBA" id="ARBA00022918"/>
    </source>
</evidence>
<name>A0A7L3F0L9_9PASS</name>
<evidence type="ECO:0000256" key="3">
    <source>
        <dbReference type="ARBA" id="ARBA00022722"/>
    </source>
</evidence>
<keyword evidence="2" id="KW-0548">Nucleotidyltransferase</keyword>
<dbReference type="Proteomes" id="UP000563107">
    <property type="component" value="Unassembled WGS sequence"/>
</dbReference>
<dbReference type="PANTHER" id="PTHR41694:SF3">
    <property type="entry name" value="RNA-DIRECTED DNA POLYMERASE-RELATED"/>
    <property type="match status" value="1"/>
</dbReference>
<reference evidence="8 9" key="1">
    <citation type="submission" date="2019-09" db="EMBL/GenBank/DDBJ databases">
        <title>Bird 10,000 Genomes (B10K) Project - Family phase.</title>
        <authorList>
            <person name="Zhang G."/>
        </authorList>
    </citation>
    <scope>NUCLEOTIDE SEQUENCE [LARGE SCALE GENOMIC DNA]</scope>
    <source>
        <strain evidence="8">B10K-DU-012-41</strain>
    </source>
</reference>
<keyword evidence="3" id="KW-0540">Nuclease</keyword>
<dbReference type="PROSITE" id="PS50879">
    <property type="entry name" value="RNASE_H_1"/>
    <property type="match status" value="1"/>
</dbReference>
<feature type="domain" description="RNase H type-1" evidence="7">
    <location>
        <begin position="16"/>
        <end position="110"/>
    </location>
</feature>
<dbReference type="Pfam" id="PF00075">
    <property type="entry name" value="RNase_H"/>
    <property type="match status" value="1"/>
</dbReference>
<keyword evidence="9" id="KW-1185">Reference proteome</keyword>
<dbReference type="InterPro" id="IPR036397">
    <property type="entry name" value="RNaseH_sf"/>
</dbReference>
<gene>
    <name evidence="8" type="primary">Hervk_1</name>
    <name evidence="8" type="ORF">CHAFRE_R15022</name>
</gene>
<keyword evidence="4" id="KW-0255">Endonuclease</keyword>
<accession>A0A7L3F0L9</accession>
<sequence>TEWDWVTKPMRHPSPIAGALTAFTDAGRKSRRAAVTWKDNQGQWQHQLLEASPEDSLQTLELMAVVWALANLPNPLNIVTDSLYVAGIVARIEDANIKEVNNQRLYELFL</sequence>
<protein>
    <submittedName>
        <fullName evidence="8">PO113 protein</fullName>
    </submittedName>
</protein>
<organism evidence="8 9">
    <name type="scientific">Chaetops frenatus</name>
    <name type="common">Rufous rock-jumper</name>
    <dbReference type="NCBI Taxonomy" id="221966"/>
    <lineage>
        <taxon>Eukaryota</taxon>
        <taxon>Metazoa</taxon>
        <taxon>Chordata</taxon>
        <taxon>Craniata</taxon>
        <taxon>Vertebrata</taxon>
        <taxon>Euteleostomi</taxon>
        <taxon>Archelosauria</taxon>
        <taxon>Archosauria</taxon>
        <taxon>Dinosauria</taxon>
        <taxon>Saurischia</taxon>
        <taxon>Theropoda</taxon>
        <taxon>Coelurosauria</taxon>
        <taxon>Aves</taxon>
        <taxon>Neognathae</taxon>
        <taxon>Neoaves</taxon>
        <taxon>Telluraves</taxon>
        <taxon>Australaves</taxon>
        <taxon>Passeriformes</taxon>
        <taxon>Picathartidae</taxon>
        <taxon>Chaetops</taxon>
    </lineage>
</organism>
<dbReference type="InterPro" id="IPR002156">
    <property type="entry name" value="RNaseH_domain"/>
</dbReference>
<dbReference type="GO" id="GO:0035613">
    <property type="term" value="F:RNA stem-loop binding"/>
    <property type="evidence" value="ECO:0007669"/>
    <property type="project" value="TreeGrafter"/>
</dbReference>